<dbReference type="GO" id="GO:0005840">
    <property type="term" value="C:ribosome"/>
    <property type="evidence" value="ECO:0007669"/>
    <property type="project" value="UniProtKB-KW"/>
</dbReference>
<dbReference type="RefSeq" id="WP_090484285.1">
    <property type="nucleotide sequence ID" value="NZ_FOUO01000005.1"/>
</dbReference>
<dbReference type="EMBL" id="FOUO01000005">
    <property type="protein sequence ID" value="SFM42517.1"/>
    <property type="molecule type" value="Genomic_DNA"/>
</dbReference>
<comment type="function">
    <text evidence="1 2">Acetylates the N-terminal alanine of ribosomal protein bS18.</text>
</comment>
<evidence type="ECO:0000313" key="4">
    <source>
        <dbReference type="EMBL" id="SFM42517.1"/>
    </source>
</evidence>
<keyword evidence="1" id="KW-0012">Acyltransferase</keyword>
<dbReference type="GO" id="GO:0005737">
    <property type="term" value="C:cytoplasm"/>
    <property type="evidence" value="ECO:0007669"/>
    <property type="project" value="UniProtKB-SubCell"/>
</dbReference>
<comment type="similarity">
    <text evidence="1 2">Belongs to the acetyltransferase family. RimI subfamily.</text>
</comment>
<feature type="domain" description="N-acetyltransferase" evidence="3">
    <location>
        <begin position="9"/>
        <end position="155"/>
    </location>
</feature>
<protein>
    <recommendedName>
        <fullName evidence="1 2">[Ribosomal protein bS18]-alanine N-acetyltransferase</fullName>
        <ecNumber evidence="1 2">2.3.1.266</ecNumber>
    </recommendedName>
</protein>
<name>A0A1I4QR59_ECTMO</name>
<feature type="binding site" evidence="1">
    <location>
        <position position="117"/>
    </location>
    <ligand>
        <name>acetyl-CoA</name>
        <dbReference type="ChEBI" id="CHEBI:57288"/>
    </ligand>
</feature>
<organism evidence="4 5">
    <name type="scientific">Ectothiorhodospira mobilis</name>
    <dbReference type="NCBI Taxonomy" id="195064"/>
    <lineage>
        <taxon>Bacteria</taxon>
        <taxon>Pseudomonadati</taxon>
        <taxon>Pseudomonadota</taxon>
        <taxon>Gammaproteobacteria</taxon>
        <taxon>Chromatiales</taxon>
        <taxon>Ectothiorhodospiraceae</taxon>
        <taxon>Ectothiorhodospira</taxon>
    </lineage>
</organism>
<dbReference type="PANTHER" id="PTHR43617">
    <property type="entry name" value="L-AMINO ACID N-ACETYLTRANSFERASE"/>
    <property type="match status" value="1"/>
</dbReference>
<dbReference type="Proteomes" id="UP000199556">
    <property type="component" value="Unassembled WGS sequence"/>
</dbReference>
<dbReference type="STRING" id="195064.SAMN05421721_10586"/>
<accession>A0A1I4QR59</accession>
<dbReference type="InterPro" id="IPR006464">
    <property type="entry name" value="AcTrfase_RimI/Ard1"/>
</dbReference>
<dbReference type="NCBIfam" id="TIGR01575">
    <property type="entry name" value="rimI"/>
    <property type="match status" value="1"/>
</dbReference>
<dbReference type="HAMAP" id="MF_02210">
    <property type="entry name" value="RimI"/>
    <property type="match status" value="1"/>
</dbReference>
<dbReference type="AlphaFoldDB" id="A0A1I4QR59"/>
<evidence type="ECO:0000313" key="5">
    <source>
        <dbReference type="Proteomes" id="UP000199556"/>
    </source>
</evidence>
<comment type="catalytic activity">
    <reaction evidence="1 2">
        <text>N-terminal L-alanyl-[ribosomal protein bS18] + acetyl-CoA = N-terminal N(alpha)-acetyl-L-alanyl-[ribosomal protein bS18] + CoA + H(+)</text>
        <dbReference type="Rhea" id="RHEA:43756"/>
        <dbReference type="Rhea" id="RHEA-COMP:10676"/>
        <dbReference type="Rhea" id="RHEA-COMP:10677"/>
        <dbReference type="ChEBI" id="CHEBI:15378"/>
        <dbReference type="ChEBI" id="CHEBI:57287"/>
        <dbReference type="ChEBI" id="CHEBI:57288"/>
        <dbReference type="ChEBI" id="CHEBI:64718"/>
        <dbReference type="ChEBI" id="CHEBI:83683"/>
        <dbReference type="EC" id="2.3.1.266"/>
    </reaction>
</comment>
<dbReference type="InterPro" id="IPR043690">
    <property type="entry name" value="RimI"/>
</dbReference>
<comment type="caution">
    <text evidence="1">Lacks conserved residue(s) required for the propagation of feature annotation.</text>
</comment>
<feature type="active site" description="Proton donor" evidence="1">
    <location>
        <position position="124"/>
    </location>
</feature>
<evidence type="ECO:0000256" key="1">
    <source>
        <dbReference type="HAMAP-Rule" id="MF_02210"/>
    </source>
</evidence>
<keyword evidence="4" id="KW-0689">Ribosomal protein</keyword>
<dbReference type="InterPro" id="IPR016181">
    <property type="entry name" value="Acyl_CoA_acyltransferase"/>
</dbReference>
<dbReference type="OrthoDB" id="9796919at2"/>
<feature type="active site" description="Proton acceptor" evidence="1">
    <location>
        <position position="112"/>
    </location>
</feature>
<dbReference type="InterPro" id="IPR050276">
    <property type="entry name" value="MshD_Acetyltransferase"/>
</dbReference>
<dbReference type="Pfam" id="PF00583">
    <property type="entry name" value="Acetyltransf_1"/>
    <property type="match status" value="1"/>
</dbReference>
<sequence>MNAVTAVKLELRPMQRVDLPRVMEVEPRAYSHPWTVGIFRDCLRVGYSCWVLQAPQLDELIGYGVLSMAVGECHILNLTVRPERQGQGHGRHLLRAFLDKARERGAETAFLEVRPSNTPALALYRSEGFNEVGLRRGYYPASRGREDALVMARQL</sequence>
<dbReference type="CDD" id="cd04301">
    <property type="entry name" value="NAT_SF"/>
    <property type="match status" value="1"/>
</dbReference>
<reference evidence="4 5" key="1">
    <citation type="submission" date="2016-10" db="EMBL/GenBank/DDBJ databases">
        <authorList>
            <person name="de Groot N.N."/>
        </authorList>
    </citation>
    <scope>NUCLEOTIDE SEQUENCE [LARGE SCALE GENOMIC DNA]</scope>
    <source>
        <strain evidence="4 5">DSM 4180</strain>
    </source>
</reference>
<dbReference type="SUPFAM" id="SSF55729">
    <property type="entry name" value="Acyl-CoA N-acyltransferases (Nat)"/>
    <property type="match status" value="1"/>
</dbReference>
<dbReference type="InterPro" id="IPR000182">
    <property type="entry name" value="GNAT_dom"/>
</dbReference>
<evidence type="ECO:0000256" key="2">
    <source>
        <dbReference type="RuleBase" id="RU363094"/>
    </source>
</evidence>
<keyword evidence="1 2" id="KW-0963">Cytoplasm</keyword>
<evidence type="ECO:0000259" key="3">
    <source>
        <dbReference type="PROSITE" id="PS51186"/>
    </source>
</evidence>
<dbReference type="PROSITE" id="PS51186">
    <property type="entry name" value="GNAT"/>
    <property type="match status" value="1"/>
</dbReference>
<keyword evidence="5" id="KW-1185">Reference proteome</keyword>
<dbReference type="PANTHER" id="PTHR43617:SF35">
    <property type="entry name" value="[RIBOSOMAL PROTEIN BS18]-ALANINE N-ACETYLTRANSFERASE"/>
    <property type="match status" value="1"/>
</dbReference>
<keyword evidence="4" id="KW-0687">Ribonucleoprotein</keyword>
<dbReference type="Gene3D" id="3.40.630.30">
    <property type="match status" value="1"/>
</dbReference>
<gene>
    <name evidence="1" type="primary">rimI</name>
    <name evidence="4" type="ORF">SAMN05421721_10586</name>
</gene>
<dbReference type="GO" id="GO:0008999">
    <property type="term" value="F:protein-N-terminal-alanine acetyltransferase activity"/>
    <property type="evidence" value="ECO:0007669"/>
    <property type="project" value="UniProtKB-UniRule"/>
</dbReference>
<keyword evidence="1 4" id="KW-0808">Transferase</keyword>
<comment type="subcellular location">
    <subcellularLocation>
        <location evidence="1 2">Cytoplasm</location>
    </subcellularLocation>
</comment>
<dbReference type="EC" id="2.3.1.266" evidence="1 2"/>
<proteinExistence type="inferred from homology"/>